<dbReference type="InterPro" id="IPR026992">
    <property type="entry name" value="DIOX_N"/>
</dbReference>
<dbReference type="PANTHER" id="PTHR47991">
    <property type="entry name" value="OXOGLUTARATE/IRON-DEPENDENT DIOXYGENASE"/>
    <property type="match status" value="1"/>
</dbReference>
<reference evidence="7" key="1">
    <citation type="submission" date="2018-01" db="EMBL/GenBank/DDBJ databases">
        <authorList>
            <person name="Baba S.A."/>
            <person name="Ashraf N."/>
        </authorList>
    </citation>
    <scope>NUCLEOTIDE SEQUENCE</scope>
</reference>
<keyword evidence="2 5" id="KW-0479">Metal-binding</keyword>
<dbReference type="SMR" id="A0A411MR97"/>
<dbReference type="AlphaFoldDB" id="A0A411MR97"/>
<keyword evidence="4 5" id="KW-0408">Iron</keyword>
<name>A0A411MR97_CROSA</name>
<dbReference type="GO" id="GO:0016491">
    <property type="term" value="F:oxidoreductase activity"/>
    <property type="evidence" value="ECO:0007669"/>
    <property type="project" value="UniProtKB-KW"/>
</dbReference>
<dbReference type="InterPro" id="IPR005123">
    <property type="entry name" value="Oxoglu/Fe-dep_dioxygenase_dom"/>
</dbReference>
<sequence>MFQVINHSIPKEAIEELQSAGKHFFELSREEKESYGNGKAKWARSFEGYGTNIHKDSEGMKKAWSDFLFHNVWPPSVISYDVWPRNPSSYRKANEDYARNLLPVVDGILSSLSVGLGLEKNALKDASGGDDLEMLMKINHYPPCPRPDLALGVPAHTDMSAITVLVPNDIPGLQLFKDGRWFDINYVPGALIIHIGDQIEILSNGRYKAVLHRARVNKDNVRFSWPVFCSPPPEMVVGPLPQLVSEENPPKFKAKKYKDYQYCKMNKLPQ</sequence>
<feature type="domain" description="Fe2OG dioxygenase" evidence="6">
    <location>
        <begin position="131"/>
        <end position="231"/>
    </location>
</feature>
<dbReference type="InterPro" id="IPR027443">
    <property type="entry name" value="IPNS-like_sf"/>
</dbReference>
<dbReference type="GO" id="GO:0046872">
    <property type="term" value="F:metal ion binding"/>
    <property type="evidence" value="ECO:0007669"/>
    <property type="project" value="UniProtKB-KW"/>
</dbReference>
<dbReference type="InterPro" id="IPR050295">
    <property type="entry name" value="Plant_2OG-oxidoreductases"/>
</dbReference>
<dbReference type="InterPro" id="IPR044861">
    <property type="entry name" value="IPNS-like_FE2OG_OXY"/>
</dbReference>
<keyword evidence="3 5" id="KW-0560">Oxidoreductase</keyword>
<dbReference type="Pfam" id="PF14226">
    <property type="entry name" value="DIOX_N"/>
    <property type="match status" value="1"/>
</dbReference>
<evidence type="ECO:0000256" key="3">
    <source>
        <dbReference type="ARBA" id="ARBA00023002"/>
    </source>
</evidence>
<evidence type="ECO:0000259" key="6">
    <source>
        <dbReference type="PROSITE" id="PS51471"/>
    </source>
</evidence>
<dbReference type="SUPFAM" id="SSF51197">
    <property type="entry name" value="Clavaminate synthase-like"/>
    <property type="match status" value="1"/>
</dbReference>
<evidence type="ECO:0000256" key="1">
    <source>
        <dbReference type="ARBA" id="ARBA00008056"/>
    </source>
</evidence>
<gene>
    <name evidence="7" type="primary">FLS</name>
</gene>
<protein>
    <submittedName>
        <fullName evidence="7">Flavonol synthase</fullName>
    </submittedName>
</protein>
<evidence type="ECO:0000256" key="5">
    <source>
        <dbReference type="RuleBase" id="RU003682"/>
    </source>
</evidence>
<dbReference type="Pfam" id="PF03171">
    <property type="entry name" value="2OG-FeII_Oxy"/>
    <property type="match status" value="1"/>
</dbReference>
<comment type="similarity">
    <text evidence="1 5">Belongs to the iron/ascorbate-dependent oxidoreductase family.</text>
</comment>
<organism evidence="7">
    <name type="scientific">Crocus sativus</name>
    <name type="common">Saffron</name>
    <dbReference type="NCBI Taxonomy" id="82528"/>
    <lineage>
        <taxon>Eukaryota</taxon>
        <taxon>Viridiplantae</taxon>
        <taxon>Streptophyta</taxon>
        <taxon>Embryophyta</taxon>
        <taxon>Tracheophyta</taxon>
        <taxon>Spermatophyta</taxon>
        <taxon>Magnoliopsida</taxon>
        <taxon>Liliopsida</taxon>
        <taxon>Asparagales</taxon>
        <taxon>Iridaceae</taxon>
        <taxon>Crocoideae</taxon>
        <taxon>Croceae</taxon>
        <taxon>Crocus</taxon>
    </lineage>
</organism>
<evidence type="ECO:0000256" key="2">
    <source>
        <dbReference type="ARBA" id="ARBA00022723"/>
    </source>
</evidence>
<dbReference type="EMBL" id="MG816110">
    <property type="protein sequence ID" value="QBF29345.1"/>
    <property type="molecule type" value="mRNA"/>
</dbReference>
<evidence type="ECO:0000256" key="4">
    <source>
        <dbReference type="ARBA" id="ARBA00023004"/>
    </source>
</evidence>
<accession>A0A411MR97</accession>
<dbReference type="Gene3D" id="2.60.120.330">
    <property type="entry name" value="B-lactam Antibiotic, Isopenicillin N Synthase, Chain"/>
    <property type="match status" value="1"/>
</dbReference>
<dbReference type="PROSITE" id="PS51471">
    <property type="entry name" value="FE2OG_OXY"/>
    <property type="match status" value="1"/>
</dbReference>
<evidence type="ECO:0000313" key="7">
    <source>
        <dbReference type="EMBL" id="QBF29345.1"/>
    </source>
</evidence>
<proteinExistence type="evidence at transcript level"/>